<dbReference type="SUPFAM" id="SSF46689">
    <property type="entry name" value="Homeodomain-like"/>
    <property type="match status" value="1"/>
</dbReference>
<dbReference type="Proteomes" id="UP000319627">
    <property type="component" value="Unassembled WGS sequence"/>
</dbReference>
<keyword evidence="3" id="KW-1185">Reference proteome</keyword>
<sequence>MKMRSQQIHRRNTMMRELSEMLTVVLTKHGIAEKTANDEAEELVFQIHRRWAGITLCIPKSDEVAHKRLNLHLVERYDGTNADVLVREYGVTESYIYKVVRAIFKSRTCCSNSRIRCCSAVDGLPSLPSPSRSVSYC</sequence>
<dbReference type="Pfam" id="PF08765">
    <property type="entry name" value="Mor"/>
    <property type="match status" value="1"/>
</dbReference>
<dbReference type="InterPro" id="IPR014875">
    <property type="entry name" value="Mor_transcription_activator"/>
</dbReference>
<organism evidence="2 3">
    <name type="scientific">Azomonas agilis</name>
    <dbReference type="NCBI Taxonomy" id="116849"/>
    <lineage>
        <taxon>Bacteria</taxon>
        <taxon>Pseudomonadati</taxon>
        <taxon>Pseudomonadota</taxon>
        <taxon>Gammaproteobacteria</taxon>
        <taxon>Pseudomonadales</taxon>
        <taxon>Pseudomonadaceae</taxon>
        <taxon>Azomonas</taxon>
    </lineage>
</organism>
<reference evidence="2 3" key="1">
    <citation type="submission" date="2019-07" db="EMBL/GenBank/DDBJ databases">
        <title>Genomic Encyclopedia of Type Strains, Phase I: the one thousand microbial genomes (KMG-I) project.</title>
        <authorList>
            <person name="Kyrpides N."/>
        </authorList>
    </citation>
    <scope>NUCLEOTIDE SEQUENCE [LARGE SCALE GENOMIC DNA]</scope>
    <source>
        <strain evidence="2 3">DSM 375</strain>
    </source>
</reference>
<dbReference type="AlphaFoldDB" id="A0A562I271"/>
<dbReference type="InterPro" id="IPR009057">
    <property type="entry name" value="Homeodomain-like_sf"/>
</dbReference>
<evidence type="ECO:0000313" key="3">
    <source>
        <dbReference type="Proteomes" id="UP000319627"/>
    </source>
</evidence>
<dbReference type="EMBL" id="VLKG01000006">
    <property type="protein sequence ID" value="TWH65052.1"/>
    <property type="molecule type" value="Genomic_DNA"/>
</dbReference>
<accession>A0A562I271</accession>
<gene>
    <name evidence="2" type="ORF">LX59_01996</name>
</gene>
<feature type="domain" description="Mor transcription activator" evidence="1">
    <location>
        <begin position="10"/>
        <end position="106"/>
    </location>
</feature>
<protein>
    <submittedName>
        <fullName evidence="2">Mor transcription activator family protein</fullName>
    </submittedName>
</protein>
<proteinExistence type="predicted"/>
<dbReference type="Gene3D" id="1.10.10.60">
    <property type="entry name" value="Homeodomain-like"/>
    <property type="match status" value="1"/>
</dbReference>
<evidence type="ECO:0000259" key="1">
    <source>
        <dbReference type="Pfam" id="PF08765"/>
    </source>
</evidence>
<name>A0A562I271_9GAMM</name>
<comment type="caution">
    <text evidence="2">The sequence shown here is derived from an EMBL/GenBank/DDBJ whole genome shotgun (WGS) entry which is preliminary data.</text>
</comment>
<evidence type="ECO:0000313" key="2">
    <source>
        <dbReference type="EMBL" id="TWH65052.1"/>
    </source>
</evidence>
<dbReference type="OrthoDB" id="8906055at2"/>